<organism evidence="6 7">
    <name type="scientific">Janthinobacterium psychrotolerans</name>
    <dbReference type="NCBI Taxonomy" id="1747903"/>
    <lineage>
        <taxon>Bacteria</taxon>
        <taxon>Pseudomonadati</taxon>
        <taxon>Pseudomonadota</taxon>
        <taxon>Betaproteobacteria</taxon>
        <taxon>Burkholderiales</taxon>
        <taxon>Oxalobacteraceae</taxon>
        <taxon>Janthinobacterium</taxon>
    </lineage>
</organism>
<dbReference type="NCBIfam" id="TIGR00011">
    <property type="entry name" value="YbaK_EbsC"/>
    <property type="match status" value="1"/>
</dbReference>
<keyword evidence="7" id="KW-1185">Reference proteome</keyword>
<dbReference type="PIRSF" id="PIRSF006181">
    <property type="entry name" value="EbsC_YbaK"/>
    <property type="match status" value="1"/>
</dbReference>
<keyword evidence="3 4" id="KW-0456">Lyase</keyword>
<dbReference type="GO" id="GO:0002161">
    <property type="term" value="F:aminoacyl-tRNA deacylase activity"/>
    <property type="evidence" value="ECO:0007669"/>
    <property type="project" value="InterPro"/>
</dbReference>
<comment type="caution">
    <text evidence="6">The sequence shown here is derived from an EMBL/GenBank/DDBJ whole genome shotgun (WGS) entry which is preliminary data.</text>
</comment>
<keyword evidence="2 4" id="KW-0648">Protein biosynthesis</keyword>
<reference evidence="6 7" key="1">
    <citation type="submission" date="2016-04" db="EMBL/GenBank/DDBJ databases">
        <title>Draft genome sequence of Janthinobacterium psychrotolerans sp. nov., isolated from freshwater sediments in Denmark.</title>
        <authorList>
            <person name="Gong X."/>
            <person name="Skrivergaard S."/>
            <person name="Korsgaard B.S."/>
            <person name="Schreiber L."/>
            <person name="Marshall I.P."/>
            <person name="Finster K."/>
            <person name="Schramm A."/>
        </authorList>
    </citation>
    <scope>NUCLEOTIDE SEQUENCE [LARGE SCALE GENOMIC DNA]</scope>
    <source>
        <strain evidence="6 7">S3-2</strain>
    </source>
</reference>
<dbReference type="Pfam" id="PF04073">
    <property type="entry name" value="tRNA_edit"/>
    <property type="match status" value="1"/>
</dbReference>
<dbReference type="Gene3D" id="3.90.960.10">
    <property type="entry name" value="YbaK/aminoacyl-tRNA synthetase-associated domain"/>
    <property type="match status" value="1"/>
</dbReference>
<evidence type="ECO:0000313" key="7">
    <source>
        <dbReference type="Proteomes" id="UP000092713"/>
    </source>
</evidence>
<evidence type="ECO:0000259" key="5">
    <source>
        <dbReference type="Pfam" id="PF04073"/>
    </source>
</evidence>
<dbReference type="OrthoDB" id="9809296at2"/>
<name>A0A1A7BXW1_9BURK</name>
<dbReference type="AlphaFoldDB" id="A0A1A7BXW1"/>
<gene>
    <name evidence="6" type="ORF">ASR47_1003246</name>
</gene>
<dbReference type="PANTHER" id="PTHR30411">
    <property type="entry name" value="CYTOPLASMIC PROTEIN"/>
    <property type="match status" value="1"/>
</dbReference>
<proteinExistence type="inferred from homology"/>
<dbReference type="STRING" id="1747903.ASR47_1003246"/>
<dbReference type="GO" id="GO:0006412">
    <property type="term" value="P:translation"/>
    <property type="evidence" value="ECO:0007669"/>
    <property type="project" value="UniProtKB-KW"/>
</dbReference>
<dbReference type="InterPro" id="IPR036754">
    <property type="entry name" value="YbaK/aa-tRNA-synt-asso_dom_sf"/>
</dbReference>
<evidence type="ECO:0000256" key="4">
    <source>
        <dbReference type="PIRNR" id="PIRNR006181"/>
    </source>
</evidence>
<dbReference type="SUPFAM" id="SSF55826">
    <property type="entry name" value="YbaK/ProRS associated domain"/>
    <property type="match status" value="1"/>
</dbReference>
<accession>A0A1A7BXW1</accession>
<dbReference type="InterPro" id="IPR004369">
    <property type="entry name" value="Prolyl-tRNA_editing_YbaK/EbsC"/>
</dbReference>
<dbReference type="Proteomes" id="UP000092713">
    <property type="component" value="Unassembled WGS sequence"/>
</dbReference>
<dbReference type="EMBL" id="LOCQ01000060">
    <property type="protein sequence ID" value="OBV37584.1"/>
    <property type="molecule type" value="Genomic_DNA"/>
</dbReference>
<protein>
    <recommendedName>
        <fullName evidence="4">Cys-tRNA(Pro)/Cys-tRNA(Cys) deacylase</fullName>
        <ecNumber evidence="4">4.2.-.-</ecNumber>
    </recommendedName>
</protein>
<evidence type="ECO:0000256" key="3">
    <source>
        <dbReference type="ARBA" id="ARBA00023239"/>
    </source>
</evidence>
<sequence>MAKKEHISETQATQLLRKHQVAFDECPYPYEEHGGTSVSARELGVPEHEVIKTLVMQDEAAKPLIVLMHGDCKVSTKNLARAIGCKSVEPCKPEVAQRHSGYMIGGTSPFGTKKAMPVYVEESILALPRIYINGGRRGFLVALAPQVLLDVLKAKAVHCALQD</sequence>
<dbReference type="RefSeq" id="WP_065309811.1">
    <property type="nucleotide sequence ID" value="NZ_LOCQ01000060.1"/>
</dbReference>
<evidence type="ECO:0000313" key="6">
    <source>
        <dbReference type="EMBL" id="OBV37584.1"/>
    </source>
</evidence>
<dbReference type="CDD" id="cd00002">
    <property type="entry name" value="YbaK_deacylase"/>
    <property type="match status" value="1"/>
</dbReference>
<dbReference type="PANTHER" id="PTHR30411:SF0">
    <property type="entry name" value="CYS-TRNA(PRO)_CYS-TRNA(CYS) DEACYLASE YBAK"/>
    <property type="match status" value="1"/>
</dbReference>
<dbReference type="EC" id="4.2.-.-" evidence="4"/>
<dbReference type="InterPro" id="IPR007214">
    <property type="entry name" value="YbaK/aa-tRNA-synth-assoc-dom"/>
</dbReference>
<dbReference type="PATRIC" id="fig|1747903.4.peg.1107"/>
<comment type="similarity">
    <text evidence="1 4">Belongs to the prolyl-tRNA editing family. YbaK/EbsC subfamily.</text>
</comment>
<dbReference type="GO" id="GO:0016829">
    <property type="term" value="F:lyase activity"/>
    <property type="evidence" value="ECO:0007669"/>
    <property type="project" value="UniProtKB-KW"/>
</dbReference>
<evidence type="ECO:0000256" key="1">
    <source>
        <dbReference type="ARBA" id="ARBA00009798"/>
    </source>
</evidence>
<feature type="domain" description="YbaK/aminoacyl-tRNA synthetase-associated" evidence="5">
    <location>
        <begin position="39"/>
        <end position="150"/>
    </location>
</feature>
<evidence type="ECO:0000256" key="2">
    <source>
        <dbReference type="ARBA" id="ARBA00022917"/>
    </source>
</evidence>